<feature type="compositionally biased region" description="Basic and acidic residues" evidence="3">
    <location>
        <begin position="832"/>
        <end position="846"/>
    </location>
</feature>
<evidence type="ECO:0000313" key="7">
    <source>
        <dbReference type="Proteomes" id="UP001497453"/>
    </source>
</evidence>
<dbReference type="Gene3D" id="1.20.870.10">
    <property type="entry name" value="Son of sevenless (SoS) protein Chain: S domain 1"/>
    <property type="match status" value="1"/>
</dbReference>
<dbReference type="InterPro" id="IPR000651">
    <property type="entry name" value="Ras-like_Gua-exchang_fac_N"/>
</dbReference>
<dbReference type="Pfam" id="PF00617">
    <property type="entry name" value="RasGEF"/>
    <property type="match status" value="1"/>
</dbReference>
<dbReference type="EMBL" id="OZ037950">
    <property type="protein sequence ID" value="CAL1712800.1"/>
    <property type="molecule type" value="Genomic_DNA"/>
</dbReference>
<dbReference type="SMART" id="SM00147">
    <property type="entry name" value="RasGEF"/>
    <property type="match status" value="1"/>
</dbReference>
<dbReference type="SMART" id="SM00229">
    <property type="entry name" value="RasGEFN"/>
    <property type="match status" value="1"/>
</dbReference>
<dbReference type="PANTHER" id="PTHR23113">
    <property type="entry name" value="GUANINE NUCLEOTIDE EXCHANGE FACTOR"/>
    <property type="match status" value="1"/>
</dbReference>
<feature type="region of interest" description="Disordered" evidence="3">
    <location>
        <begin position="832"/>
        <end position="860"/>
    </location>
</feature>
<dbReference type="Proteomes" id="UP001497453">
    <property type="component" value="Chromosome 7"/>
</dbReference>
<dbReference type="CDD" id="cd06224">
    <property type="entry name" value="REM"/>
    <property type="match status" value="1"/>
</dbReference>
<evidence type="ECO:0000256" key="3">
    <source>
        <dbReference type="SAM" id="MobiDB-lite"/>
    </source>
</evidence>
<accession>A0ABP1DYL4</accession>
<dbReference type="Gene3D" id="1.10.840.10">
    <property type="entry name" value="Ras guanine-nucleotide exchange factors catalytic domain"/>
    <property type="match status" value="1"/>
</dbReference>
<evidence type="ECO:0000313" key="6">
    <source>
        <dbReference type="EMBL" id="CAL1712800.1"/>
    </source>
</evidence>
<dbReference type="PROSITE" id="PS50212">
    <property type="entry name" value="RASGEF_NTER"/>
    <property type="match status" value="1"/>
</dbReference>
<feature type="region of interest" description="Disordered" evidence="3">
    <location>
        <begin position="1"/>
        <end position="169"/>
    </location>
</feature>
<proteinExistence type="predicted"/>
<feature type="domain" description="Ras-GEF" evidence="4">
    <location>
        <begin position="666"/>
        <end position="916"/>
    </location>
</feature>
<dbReference type="PANTHER" id="PTHR23113:SF348">
    <property type="entry name" value="GUANYL-NUCLEOTIDE EXCHANGE FACTOR RASGEF, PUTATIVE (AFU_ORTHOLOGUE AFUA_1G04700)-RELATED"/>
    <property type="match status" value="1"/>
</dbReference>
<organism evidence="6 7">
    <name type="scientific">Somion occarium</name>
    <dbReference type="NCBI Taxonomy" id="3059160"/>
    <lineage>
        <taxon>Eukaryota</taxon>
        <taxon>Fungi</taxon>
        <taxon>Dikarya</taxon>
        <taxon>Basidiomycota</taxon>
        <taxon>Agaricomycotina</taxon>
        <taxon>Agaricomycetes</taxon>
        <taxon>Polyporales</taxon>
        <taxon>Cerrenaceae</taxon>
        <taxon>Somion</taxon>
    </lineage>
</organism>
<evidence type="ECO:0000256" key="2">
    <source>
        <dbReference type="PROSITE-ProRule" id="PRU00168"/>
    </source>
</evidence>
<evidence type="ECO:0000259" key="5">
    <source>
        <dbReference type="PROSITE" id="PS50212"/>
    </source>
</evidence>
<dbReference type="InterPro" id="IPR023578">
    <property type="entry name" value="Ras_GEF_dom_sf"/>
</dbReference>
<keyword evidence="7" id="KW-1185">Reference proteome</keyword>
<dbReference type="Pfam" id="PF00618">
    <property type="entry name" value="RasGEF_N"/>
    <property type="match status" value="1"/>
</dbReference>
<dbReference type="InterPro" id="IPR001895">
    <property type="entry name" value="RASGEF_cat_dom"/>
</dbReference>
<evidence type="ECO:0008006" key="8">
    <source>
        <dbReference type="Google" id="ProtNLM"/>
    </source>
</evidence>
<keyword evidence="1 2" id="KW-0344">Guanine-nucleotide releasing factor</keyword>
<protein>
    <recommendedName>
        <fullName evidence="8">Ras GEF</fullName>
    </recommendedName>
</protein>
<sequence length="934" mass="105086">MSTHTPTKGTHARRHSVAVESPVHTHCDTVRRKRPRPTSEQAIVPPVLDDSRPAPSHRRASVASVSPPWPTPSRNVTVSPIIITRHRREPSKASNGSANIGDPSIQPSALLLKRRGSASAGPSNLKLSGEGSKSCAGNSSPGVHFASRSPPTSSSRDKRRSPKPEVEVHRQIASHACNNLSPHVTPRSAQVYTADGIELYIDCCDAVDAYNRLRCALEAEKLPKVPRYLKCFIKSLKDRRVELGCGAPIVRNSFDYIQARETFDFHCQLLCAKRDTFPQDLQGTALTDKCHEMLDLIDSAWGALHEFLRKAQNISMSLCSEIDVLPNGDEATTLQLRRVSAMFETKEAGSSTLTALIEGIKTYLRMLSGPPGRPGAKLVKRRPTLTNPSVTVDSSAAANGFTPGRSSTDSERSAYEHSADVLTGKGFDTFKLSLRASLIVVSSVSSVATYALDFPRPEAEQTDVYRGQSGTVVAATLSQWVRMLTDTIEVNEEDYTDNLDTFLLFFRQFTTPRELLQTLKDRYLETPSSNVDTDQLRAWRRYHRHAKLFVAKIVFWWLKWYWVDEQDRPYLDNLIEFVMQMVARDDTFYRGVADSLALGLTGVSAQHVNYVRHTQRLEENIDNGSTSMQEETSFKYQSEKLKNMTTGPKAMSLNVIDTLMLCGPGGSEAVARELTLMESKLFHSILPEEVAFLGTEPSQNSRVRQWTQFTNSVTLMVADLILVHTKAENRARIYAFFVKAAVQCRRLRNFNSALAICLGLKQLAIDRLEEMKELVGPYHTEQLDEVHNLFFGSPNYSGYREELKQPGPAVPLIPVLKRDVIHISDVYKRDYQDSVNRRNSKARESEQLVGTEQPVPDGSKRPRMIRISYYRNLRKVVRDIERCYGNYNIATDEFVHQWIEAYRKPLELQGKEYDAKVAKLYEKSQASHSKSKSR</sequence>
<dbReference type="InterPro" id="IPR008937">
    <property type="entry name" value="Ras-like_GEF"/>
</dbReference>
<gene>
    <name evidence="6" type="ORF">GFSPODELE1_LOCUS9000</name>
</gene>
<evidence type="ECO:0000259" key="4">
    <source>
        <dbReference type="PROSITE" id="PS50009"/>
    </source>
</evidence>
<dbReference type="SUPFAM" id="SSF48366">
    <property type="entry name" value="Ras GEF"/>
    <property type="match status" value="1"/>
</dbReference>
<feature type="region of interest" description="Disordered" evidence="3">
    <location>
        <begin position="389"/>
        <end position="413"/>
    </location>
</feature>
<dbReference type="PROSITE" id="PS50009">
    <property type="entry name" value="RASGEF_CAT"/>
    <property type="match status" value="1"/>
</dbReference>
<name>A0ABP1DYL4_9APHY</name>
<dbReference type="InterPro" id="IPR036964">
    <property type="entry name" value="RASGEF_cat_dom_sf"/>
</dbReference>
<reference evidence="7" key="1">
    <citation type="submission" date="2024-04" db="EMBL/GenBank/DDBJ databases">
        <authorList>
            <person name="Shaw F."/>
            <person name="Minotto A."/>
        </authorList>
    </citation>
    <scope>NUCLEOTIDE SEQUENCE [LARGE SCALE GENOMIC DNA]</scope>
</reference>
<evidence type="ECO:0000256" key="1">
    <source>
        <dbReference type="ARBA" id="ARBA00022658"/>
    </source>
</evidence>
<feature type="domain" description="N-terminal Ras-GEF" evidence="5">
    <location>
        <begin position="468"/>
        <end position="604"/>
    </location>
</feature>